<dbReference type="AlphaFoldDB" id="A0A9D4Z4P2"/>
<feature type="domain" description="Protein kinase" evidence="22">
    <location>
        <begin position="745"/>
        <end position="1053"/>
    </location>
</feature>
<keyword evidence="4" id="KW-1003">Cell membrane</keyword>
<dbReference type="InterPro" id="IPR003591">
    <property type="entry name" value="Leu-rich_rpt_typical-subtyp"/>
</dbReference>
<dbReference type="FunFam" id="1.10.510.10:FF:000358">
    <property type="entry name" value="Putative leucine-rich repeat receptor-like serine/threonine-protein kinase"/>
    <property type="match status" value="1"/>
</dbReference>
<keyword evidence="15 21" id="KW-1133">Transmembrane helix</keyword>
<evidence type="ECO:0000256" key="5">
    <source>
        <dbReference type="ARBA" id="ARBA00022527"/>
    </source>
</evidence>
<comment type="catalytic activity">
    <reaction evidence="19">
        <text>L-threonyl-[protein] + ATP = O-phospho-L-threonyl-[protein] + ADP + H(+)</text>
        <dbReference type="Rhea" id="RHEA:46608"/>
        <dbReference type="Rhea" id="RHEA-COMP:11060"/>
        <dbReference type="Rhea" id="RHEA-COMP:11605"/>
        <dbReference type="ChEBI" id="CHEBI:15378"/>
        <dbReference type="ChEBI" id="CHEBI:30013"/>
        <dbReference type="ChEBI" id="CHEBI:30616"/>
        <dbReference type="ChEBI" id="CHEBI:61977"/>
        <dbReference type="ChEBI" id="CHEBI:456216"/>
        <dbReference type="EC" id="2.7.11.1"/>
    </reaction>
</comment>
<comment type="similarity">
    <text evidence="2">Belongs to the protein kinase superfamily. Ser/Thr protein kinase family.</text>
</comment>
<keyword evidence="11" id="KW-0677">Repeat</keyword>
<evidence type="ECO:0000256" key="6">
    <source>
        <dbReference type="ARBA" id="ARBA00022553"/>
    </source>
</evidence>
<dbReference type="InterPro" id="IPR051716">
    <property type="entry name" value="Plant_RL_S/T_kinase"/>
</dbReference>
<sequence length="1092" mass="117651">MAASASPTNSSSANLTVTALLSFKAAISSDPTDFLSSWSTSIPFCSWQGIRCSNSSQQVEGLLLDSKQLVGKLAPQVADLQGLSYLNVSNNSLDGLIPTRVGELAATLTHFDLSVNNFSGSIPSSLARCTLLKYIDLNSNSLTGKFPAYITNFTQLGYFDLSSNDITGELPSDIGLLSNLQFFQVYETFITGSIPASLMNCSNLVWLDLANPFLSGPLPSDWTKLASTLQQLKLMDSNLSGVIPPSLGNCTFLTALSLQNNSFVGDIPDSFGQLSRLQDIRLFYNYLSGPIPSSITNCTLLVYLQLSYNNLSGVIPSDIGRLTRAEWITLSGNPFLEGRIPDSIGGCTQLLVLSLFESSLGGSLPSSLFNLTNLQRLTLRECKFSGRLSGLVGQLTSLADSLDLGYNAFEGPIPAELGELKQLQGLYLQGNNFAVSIPHQLSGLIGISEMDLSFNPISGSIPPSFAELSSLNQLTIRNTRLSGPIPDIFANLSRLEELDLAQNMFTGLIPASLATLYTLSVSLDLSSNNLTGAVPSSVGGMLKLQSMNLSDNSLSGKIPPSFGDCQGMQTLDLSNNKLEGEIPDALGQMMSLRYLNLSHNELSGALPSSLGLLDGLLSLNVSYNALEGTIPTRGVYTNLSEFSFVGNPALCGYPSSTSCGSPPADHSKRKTTPIILIACVAGGAILAAVVCACMWWWCCMGKPKDRDTSEEVVDGDLEEGESFDIEMPQFKAWTVKELQAATNDFAAANVLGSGAVSVCYKGMMEDVKGAKKRVVAVKRLNVGPDSYGVEARRSFVNELRTICKARHRNLVKVSGYCVDGGEVALVMEYMEEGDLDGHLYGARKGSFCWDDRLNVALDVAEGLVYLHHEYVQPIIHCDLKPKNILLGTDRVAKISDFGIAKLLDLGEAADMSISKFRGTFGYAAPEYATGTRISTKADVYSYGVLLLELVTGLRPTDAQLQEEGMSLHTWARMMQEAGRGSEVLDKALLVHLHEGDMNNSAIAIQAEELLALGVKCSKEIVKERPSMQLVRDLVAHLHKQRLPINKLTSYPALDELLQAPDHPVPDHTKLLLDPSIQFDSSGLLSSTNSSSI</sequence>
<dbReference type="SMART" id="SM00220">
    <property type="entry name" value="S_TKc"/>
    <property type="match status" value="1"/>
</dbReference>
<dbReference type="Pfam" id="PF08263">
    <property type="entry name" value="LRRNT_2"/>
    <property type="match status" value="1"/>
</dbReference>
<evidence type="ECO:0000256" key="4">
    <source>
        <dbReference type="ARBA" id="ARBA00022475"/>
    </source>
</evidence>
<evidence type="ECO:0000256" key="19">
    <source>
        <dbReference type="ARBA" id="ARBA00047899"/>
    </source>
</evidence>
<keyword evidence="10" id="KW-0732">Signal</keyword>
<evidence type="ECO:0000256" key="7">
    <source>
        <dbReference type="ARBA" id="ARBA00022614"/>
    </source>
</evidence>
<evidence type="ECO:0000256" key="15">
    <source>
        <dbReference type="ARBA" id="ARBA00022989"/>
    </source>
</evidence>
<name>A0A9D4Z4P2_ADICA</name>
<dbReference type="OrthoDB" id="676979at2759"/>
<evidence type="ECO:0000256" key="2">
    <source>
        <dbReference type="ARBA" id="ARBA00008684"/>
    </source>
</evidence>
<dbReference type="Pfam" id="PF00069">
    <property type="entry name" value="Pkinase"/>
    <property type="match status" value="1"/>
</dbReference>
<keyword evidence="9 21" id="KW-0812">Transmembrane</keyword>
<dbReference type="FunFam" id="3.80.10.10:FF:000722">
    <property type="entry name" value="Leucine-rich repeat receptor-like protein kinase"/>
    <property type="match status" value="1"/>
</dbReference>
<evidence type="ECO:0000256" key="1">
    <source>
        <dbReference type="ARBA" id="ARBA00004162"/>
    </source>
</evidence>
<dbReference type="SUPFAM" id="SSF52047">
    <property type="entry name" value="RNI-like"/>
    <property type="match status" value="1"/>
</dbReference>
<evidence type="ECO:0000313" key="24">
    <source>
        <dbReference type="Proteomes" id="UP000886520"/>
    </source>
</evidence>
<dbReference type="Pfam" id="PF13855">
    <property type="entry name" value="LRR_8"/>
    <property type="match status" value="1"/>
</dbReference>
<keyword evidence="5" id="KW-0723">Serine/threonine-protein kinase</keyword>
<dbReference type="EMBL" id="JABFUD020000024">
    <property type="protein sequence ID" value="KAI5060397.1"/>
    <property type="molecule type" value="Genomic_DNA"/>
</dbReference>
<comment type="caution">
    <text evidence="23">The sequence shown here is derived from an EMBL/GenBank/DDBJ whole genome shotgun (WGS) entry which is preliminary data.</text>
</comment>
<dbReference type="PANTHER" id="PTHR48053">
    <property type="entry name" value="LEUCINE RICH REPEAT FAMILY PROTEIN, EXPRESSED"/>
    <property type="match status" value="1"/>
</dbReference>
<dbReference type="InterPro" id="IPR001611">
    <property type="entry name" value="Leu-rich_rpt"/>
</dbReference>
<evidence type="ECO:0000256" key="11">
    <source>
        <dbReference type="ARBA" id="ARBA00022737"/>
    </source>
</evidence>
<dbReference type="InterPro" id="IPR008271">
    <property type="entry name" value="Ser/Thr_kinase_AS"/>
</dbReference>
<proteinExistence type="inferred from homology"/>
<gene>
    <name evidence="23" type="ORF">GOP47_0024817</name>
</gene>
<keyword evidence="16 21" id="KW-0472">Membrane</keyword>
<dbReference type="PANTHER" id="PTHR48053:SF32">
    <property type="entry name" value="LEUCINE RICH REPEAT FAMILY PROTEIN, EXPRESSED"/>
    <property type="match status" value="1"/>
</dbReference>
<dbReference type="GO" id="GO:0004674">
    <property type="term" value="F:protein serine/threonine kinase activity"/>
    <property type="evidence" value="ECO:0007669"/>
    <property type="project" value="UniProtKB-KW"/>
</dbReference>
<evidence type="ECO:0000256" key="20">
    <source>
        <dbReference type="ARBA" id="ARBA00048679"/>
    </source>
</evidence>
<keyword evidence="7" id="KW-0433">Leucine-rich repeat</keyword>
<keyword evidence="17" id="KW-0675">Receptor</keyword>
<dbReference type="FunFam" id="3.80.10.10:FF:000383">
    <property type="entry name" value="Leucine-rich repeat receptor protein kinase EMS1"/>
    <property type="match status" value="1"/>
</dbReference>
<dbReference type="Gene3D" id="1.10.510.10">
    <property type="entry name" value="Transferase(Phosphotransferase) domain 1"/>
    <property type="match status" value="1"/>
</dbReference>
<keyword evidence="14" id="KW-0067">ATP-binding</keyword>
<dbReference type="Proteomes" id="UP000886520">
    <property type="component" value="Chromosome 24"/>
</dbReference>
<dbReference type="SMART" id="SM00369">
    <property type="entry name" value="LRR_TYP"/>
    <property type="match status" value="6"/>
</dbReference>
<dbReference type="PROSITE" id="PS00108">
    <property type="entry name" value="PROTEIN_KINASE_ST"/>
    <property type="match status" value="1"/>
</dbReference>
<keyword evidence="12" id="KW-0547">Nucleotide-binding</keyword>
<evidence type="ECO:0000256" key="9">
    <source>
        <dbReference type="ARBA" id="ARBA00022692"/>
    </source>
</evidence>
<dbReference type="GO" id="GO:0005886">
    <property type="term" value="C:plasma membrane"/>
    <property type="evidence" value="ECO:0007669"/>
    <property type="project" value="UniProtKB-SubCell"/>
</dbReference>
<dbReference type="Gene3D" id="3.30.200.20">
    <property type="entry name" value="Phosphorylase Kinase, domain 1"/>
    <property type="match status" value="1"/>
</dbReference>
<evidence type="ECO:0000256" key="21">
    <source>
        <dbReference type="SAM" id="Phobius"/>
    </source>
</evidence>
<keyword evidence="13" id="KW-0418">Kinase</keyword>
<dbReference type="Pfam" id="PF00560">
    <property type="entry name" value="LRR_1"/>
    <property type="match status" value="9"/>
</dbReference>
<feature type="transmembrane region" description="Helical" evidence="21">
    <location>
        <begin position="674"/>
        <end position="697"/>
    </location>
</feature>
<comment type="catalytic activity">
    <reaction evidence="20">
        <text>L-seryl-[protein] + ATP = O-phospho-L-seryl-[protein] + ADP + H(+)</text>
        <dbReference type="Rhea" id="RHEA:17989"/>
        <dbReference type="Rhea" id="RHEA-COMP:9863"/>
        <dbReference type="Rhea" id="RHEA-COMP:11604"/>
        <dbReference type="ChEBI" id="CHEBI:15378"/>
        <dbReference type="ChEBI" id="CHEBI:29999"/>
        <dbReference type="ChEBI" id="CHEBI:30616"/>
        <dbReference type="ChEBI" id="CHEBI:83421"/>
        <dbReference type="ChEBI" id="CHEBI:456216"/>
        <dbReference type="EC" id="2.7.11.1"/>
    </reaction>
</comment>
<evidence type="ECO:0000256" key="16">
    <source>
        <dbReference type="ARBA" id="ARBA00023136"/>
    </source>
</evidence>
<evidence type="ECO:0000256" key="8">
    <source>
        <dbReference type="ARBA" id="ARBA00022679"/>
    </source>
</evidence>
<dbReference type="InterPro" id="IPR013210">
    <property type="entry name" value="LRR_N_plant-typ"/>
</dbReference>
<dbReference type="InterPro" id="IPR000719">
    <property type="entry name" value="Prot_kinase_dom"/>
</dbReference>
<evidence type="ECO:0000256" key="3">
    <source>
        <dbReference type="ARBA" id="ARBA00012513"/>
    </source>
</evidence>
<dbReference type="GO" id="GO:0009791">
    <property type="term" value="P:post-embryonic development"/>
    <property type="evidence" value="ECO:0007669"/>
    <property type="project" value="UniProtKB-ARBA"/>
</dbReference>
<dbReference type="InterPro" id="IPR032675">
    <property type="entry name" value="LRR_dom_sf"/>
</dbReference>
<reference evidence="23" key="1">
    <citation type="submission" date="2021-01" db="EMBL/GenBank/DDBJ databases">
        <title>Adiantum capillus-veneris genome.</title>
        <authorList>
            <person name="Fang Y."/>
            <person name="Liao Q."/>
        </authorList>
    </citation>
    <scope>NUCLEOTIDE SEQUENCE</scope>
    <source>
        <strain evidence="23">H3</strain>
        <tissue evidence="23">Leaf</tissue>
    </source>
</reference>
<evidence type="ECO:0000256" key="17">
    <source>
        <dbReference type="ARBA" id="ARBA00023170"/>
    </source>
</evidence>
<dbReference type="Gene3D" id="3.80.10.10">
    <property type="entry name" value="Ribonuclease Inhibitor"/>
    <property type="match status" value="3"/>
</dbReference>
<dbReference type="FunFam" id="3.80.10.10:FF:000275">
    <property type="entry name" value="Leucine-rich repeat receptor-like protein kinase"/>
    <property type="match status" value="1"/>
</dbReference>
<organism evidence="23 24">
    <name type="scientific">Adiantum capillus-veneris</name>
    <name type="common">Maidenhair fern</name>
    <dbReference type="NCBI Taxonomy" id="13818"/>
    <lineage>
        <taxon>Eukaryota</taxon>
        <taxon>Viridiplantae</taxon>
        <taxon>Streptophyta</taxon>
        <taxon>Embryophyta</taxon>
        <taxon>Tracheophyta</taxon>
        <taxon>Polypodiopsida</taxon>
        <taxon>Polypodiidae</taxon>
        <taxon>Polypodiales</taxon>
        <taxon>Pteridineae</taxon>
        <taxon>Pteridaceae</taxon>
        <taxon>Vittarioideae</taxon>
        <taxon>Adiantum</taxon>
    </lineage>
</organism>
<evidence type="ECO:0000256" key="13">
    <source>
        <dbReference type="ARBA" id="ARBA00022777"/>
    </source>
</evidence>
<evidence type="ECO:0000256" key="18">
    <source>
        <dbReference type="ARBA" id="ARBA00023180"/>
    </source>
</evidence>
<dbReference type="FunFam" id="3.80.10.10:FF:000233">
    <property type="entry name" value="Leucine-rich repeat receptor-like protein kinase TDR"/>
    <property type="match status" value="1"/>
</dbReference>
<protein>
    <recommendedName>
        <fullName evidence="3">non-specific serine/threonine protein kinase</fullName>
        <ecNumber evidence="3">2.7.11.1</ecNumber>
    </recommendedName>
</protein>
<evidence type="ECO:0000256" key="10">
    <source>
        <dbReference type="ARBA" id="ARBA00022729"/>
    </source>
</evidence>
<dbReference type="PROSITE" id="PS51450">
    <property type="entry name" value="LRR"/>
    <property type="match status" value="1"/>
</dbReference>
<accession>A0A9D4Z4P2</accession>
<keyword evidence="24" id="KW-1185">Reference proteome</keyword>
<dbReference type="SUPFAM" id="SSF56112">
    <property type="entry name" value="Protein kinase-like (PK-like)"/>
    <property type="match status" value="1"/>
</dbReference>
<keyword evidence="8" id="KW-0808">Transferase</keyword>
<evidence type="ECO:0000313" key="23">
    <source>
        <dbReference type="EMBL" id="KAI5060397.1"/>
    </source>
</evidence>
<comment type="subcellular location">
    <subcellularLocation>
        <location evidence="1">Cell membrane</location>
        <topology evidence="1">Single-pass membrane protein</topology>
    </subcellularLocation>
</comment>
<evidence type="ECO:0000259" key="22">
    <source>
        <dbReference type="PROSITE" id="PS50011"/>
    </source>
</evidence>
<dbReference type="EC" id="2.7.11.1" evidence="3"/>
<evidence type="ECO:0000256" key="14">
    <source>
        <dbReference type="ARBA" id="ARBA00022840"/>
    </source>
</evidence>
<dbReference type="PROSITE" id="PS50011">
    <property type="entry name" value="PROTEIN_KINASE_DOM"/>
    <property type="match status" value="1"/>
</dbReference>
<keyword evidence="6" id="KW-0597">Phosphoprotein</keyword>
<keyword evidence="18" id="KW-0325">Glycoprotein</keyword>
<dbReference type="GO" id="GO:0005524">
    <property type="term" value="F:ATP binding"/>
    <property type="evidence" value="ECO:0007669"/>
    <property type="project" value="UniProtKB-KW"/>
</dbReference>
<dbReference type="SUPFAM" id="SSF52058">
    <property type="entry name" value="L domain-like"/>
    <property type="match status" value="1"/>
</dbReference>
<evidence type="ECO:0000256" key="12">
    <source>
        <dbReference type="ARBA" id="ARBA00022741"/>
    </source>
</evidence>
<dbReference type="InterPro" id="IPR011009">
    <property type="entry name" value="Kinase-like_dom_sf"/>
</dbReference>